<dbReference type="GO" id="GO:0015935">
    <property type="term" value="C:small ribosomal subunit"/>
    <property type="evidence" value="ECO:0007669"/>
    <property type="project" value="UniProtKB-ARBA"/>
</dbReference>
<accession>A0A381QIR7</accession>
<dbReference type="GO" id="GO:0005737">
    <property type="term" value="C:cytoplasm"/>
    <property type="evidence" value="ECO:0007669"/>
    <property type="project" value="UniProtKB-ARBA"/>
</dbReference>
<evidence type="ECO:0000256" key="1">
    <source>
        <dbReference type="ARBA" id="ARBA00005251"/>
    </source>
</evidence>
<organism evidence="5">
    <name type="scientific">marine metagenome</name>
    <dbReference type="NCBI Taxonomy" id="408172"/>
    <lineage>
        <taxon>unclassified sequences</taxon>
        <taxon>metagenomes</taxon>
        <taxon>ecological metagenomes</taxon>
    </lineage>
</organism>
<dbReference type="EMBL" id="UINC01001349">
    <property type="protein sequence ID" value="SUZ78309.1"/>
    <property type="molecule type" value="Genomic_DNA"/>
</dbReference>
<dbReference type="Gene3D" id="3.30.230.10">
    <property type="match status" value="1"/>
</dbReference>
<dbReference type="Pfam" id="PF00380">
    <property type="entry name" value="Ribosomal_S9"/>
    <property type="match status" value="1"/>
</dbReference>
<sequence length="130" mass="14337">MSEATYYGTGRRKRSTARVFMVPGKGDITVNGKPFRDYLCRATLATVVMQPLAAIEGEKDYNIKVNVQGGGLTGQAGAIRLGIARALLGVNDDYRSILKEKGFLTRDARKVERKKPGQPGARKNFQFSKR</sequence>
<dbReference type="GO" id="GO:0003723">
    <property type="term" value="F:RNA binding"/>
    <property type="evidence" value="ECO:0007669"/>
    <property type="project" value="TreeGrafter"/>
</dbReference>
<evidence type="ECO:0000313" key="5">
    <source>
        <dbReference type="EMBL" id="SUZ78309.1"/>
    </source>
</evidence>
<keyword evidence="3" id="KW-0687">Ribonucleoprotein</keyword>
<dbReference type="SUPFAM" id="SSF54211">
    <property type="entry name" value="Ribosomal protein S5 domain 2-like"/>
    <property type="match status" value="1"/>
</dbReference>
<dbReference type="HAMAP" id="MF_00532_B">
    <property type="entry name" value="Ribosomal_uS9_B"/>
    <property type="match status" value="1"/>
</dbReference>
<dbReference type="InterPro" id="IPR014721">
    <property type="entry name" value="Ribsml_uS5_D2-typ_fold_subgr"/>
</dbReference>
<evidence type="ECO:0000256" key="3">
    <source>
        <dbReference type="ARBA" id="ARBA00023274"/>
    </source>
</evidence>
<dbReference type="InterPro" id="IPR023035">
    <property type="entry name" value="Ribosomal_uS9_bac/plastid"/>
</dbReference>
<dbReference type="NCBIfam" id="NF001099">
    <property type="entry name" value="PRK00132.1"/>
    <property type="match status" value="1"/>
</dbReference>
<dbReference type="PANTHER" id="PTHR21569:SF1">
    <property type="entry name" value="SMALL RIBOSOMAL SUBUNIT PROTEIN US9M"/>
    <property type="match status" value="1"/>
</dbReference>
<dbReference type="GO" id="GO:0006412">
    <property type="term" value="P:translation"/>
    <property type="evidence" value="ECO:0007669"/>
    <property type="project" value="InterPro"/>
</dbReference>
<evidence type="ECO:0000256" key="2">
    <source>
        <dbReference type="ARBA" id="ARBA00022980"/>
    </source>
</evidence>
<dbReference type="InterPro" id="IPR020568">
    <property type="entry name" value="Ribosomal_Su5_D2-typ_SF"/>
</dbReference>
<dbReference type="AlphaFoldDB" id="A0A381QIR7"/>
<protein>
    <recommendedName>
        <fullName evidence="6">30S ribosomal protein S9</fullName>
    </recommendedName>
</protein>
<evidence type="ECO:0000256" key="4">
    <source>
        <dbReference type="SAM" id="MobiDB-lite"/>
    </source>
</evidence>
<keyword evidence="2" id="KW-0689">Ribosomal protein</keyword>
<proteinExistence type="inferred from homology"/>
<dbReference type="PROSITE" id="PS00360">
    <property type="entry name" value="RIBOSOMAL_S9"/>
    <property type="match status" value="1"/>
</dbReference>
<comment type="similarity">
    <text evidence="1">Belongs to the universal ribosomal protein uS9 family.</text>
</comment>
<dbReference type="PANTHER" id="PTHR21569">
    <property type="entry name" value="RIBOSOMAL PROTEIN S9"/>
    <property type="match status" value="1"/>
</dbReference>
<dbReference type="InterPro" id="IPR000754">
    <property type="entry name" value="Ribosomal_uS9"/>
</dbReference>
<reference evidence="5" key="1">
    <citation type="submission" date="2018-05" db="EMBL/GenBank/DDBJ databases">
        <authorList>
            <person name="Lanie J.A."/>
            <person name="Ng W.-L."/>
            <person name="Kazmierczak K.M."/>
            <person name="Andrzejewski T.M."/>
            <person name="Davidsen T.M."/>
            <person name="Wayne K.J."/>
            <person name="Tettelin H."/>
            <person name="Glass J.I."/>
            <person name="Rusch D."/>
            <person name="Podicherti R."/>
            <person name="Tsui H.-C.T."/>
            <person name="Winkler M.E."/>
        </authorList>
    </citation>
    <scope>NUCLEOTIDE SEQUENCE</scope>
</reference>
<dbReference type="FunFam" id="3.30.230.10:FF:000001">
    <property type="entry name" value="30S ribosomal protein S9"/>
    <property type="match status" value="1"/>
</dbReference>
<dbReference type="GO" id="GO:0003735">
    <property type="term" value="F:structural constituent of ribosome"/>
    <property type="evidence" value="ECO:0007669"/>
    <property type="project" value="InterPro"/>
</dbReference>
<feature type="region of interest" description="Disordered" evidence="4">
    <location>
        <begin position="109"/>
        <end position="130"/>
    </location>
</feature>
<name>A0A381QIR7_9ZZZZ</name>
<gene>
    <name evidence="5" type="ORF">METZ01_LOCUS31163</name>
</gene>
<dbReference type="InterPro" id="IPR020574">
    <property type="entry name" value="Ribosomal_uS9_CS"/>
</dbReference>
<evidence type="ECO:0008006" key="6">
    <source>
        <dbReference type="Google" id="ProtNLM"/>
    </source>
</evidence>